<feature type="signal peptide" evidence="1">
    <location>
        <begin position="1"/>
        <end position="21"/>
    </location>
</feature>
<keyword evidence="3" id="KW-1185">Reference proteome</keyword>
<evidence type="ECO:0008006" key="4">
    <source>
        <dbReference type="Google" id="ProtNLM"/>
    </source>
</evidence>
<gene>
    <name evidence="2" type="ORF">N24_0853</name>
</gene>
<dbReference type="EMBL" id="AP017369">
    <property type="protein sequence ID" value="BAU95115.1"/>
    <property type="molecule type" value="Genomic_DNA"/>
</dbReference>
<keyword evidence="1" id="KW-0732">Signal</keyword>
<dbReference type="AlphaFoldDB" id="A0A160PP56"/>
<evidence type="ECO:0000313" key="3">
    <source>
        <dbReference type="Proteomes" id="UP000218244"/>
    </source>
</evidence>
<dbReference type="Proteomes" id="UP000218244">
    <property type="component" value="Chromosome"/>
</dbReference>
<accession>A0A160PP56</accession>
<organism evidence="2 3">
    <name type="scientific">Corynebacterium suranareeae</name>
    <dbReference type="NCBI Taxonomy" id="2506452"/>
    <lineage>
        <taxon>Bacteria</taxon>
        <taxon>Bacillati</taxon>
        <taxon>Actinomycetota</taxon>
        <taxon>Actinomycetes</taxon>
        <taxon>Mycobacteriales</taxon>
        <taxon>Corynebacteriaceae</taxon>
        <taxon>Corynebacterium</taxon>
    </lineage>
</organism>
<sequence length="168" mass="18104">MNALLKAASLGLLCVTTTLLAGCGNLITADVRGQVGLTRANDGAISIVVQPCGLEIDLVTINGPLKNPSVENVSYRRYSTESPESDFFRIDLDNPDEKWIVEVSDPLPEYANGMLLVSAWVSGKDAQVHQLTTTVGDVSELDEGWVVVGRSSSLQTIEDFHQCRTPVS</sequence>
<evidence type="ECO:0000313" key="2">
    <source>
        <dbReference type="EMBL" id="BAU95115.1"/>
    </source>
</evidence>
<dbReference type="RefSeq" id="WP_096454670.1">
    <property type="nucleotide sequence ID" value="NZ_AP017369.1"/>
</dbReference>
<evidence type="ECO:0000256" key="1">
    <source>
        <dbReference type="SAM" id="SignalP"/>
    </source>
</evidence>
<dbReference type="PROSITE" id="PS51257">
    <property type="entry name" value="PROKAR_LIPOPROTEIN"/>
    <property type="match status" value="1"/>
</dbReference>
<reference evidence="2 3" key="1">
    <citation type="submission" date="2016-02" db="EMBL/GenBank/DDBJ databases">
        <title>Corynebacterium glutamicum N24 whole genome sequencing project.</title>
        <authorList>
            <person name="Matsutani M."/>
            <person name="Nangtapong N."/>
            <person name="Yakushi T."/>
            <person name="Matsushita K."/>
        </authorList>
    </citation>
    <scope>NUCLEOTIDE SEQUENCE [LARGE SCALE GENOMIC DNA]</scope>
    <source>
        <strain evidence="2 3">N24</strain>
    </source>
</reference>
<proteinExistence type="predicted"/>
<dbReference type="KEGG" id="csur:N24_0853"/>
<protein>
    <recommendedName>
        <fullName evidence="4">Secreted protein</fullName>
    </recommendedName>
</protein>
<name>A0A160PP56_9CORY</name>
<feature type="chain" id="PRO_5007819767" description="Secreted protein" evidence="1">
    <location>
        <begin position="22"/>
        <end position="168"/>
    </location>
</feature>